<feature type="chain" id="PRO_5002870101" evidence="1">
    <location>
        <begin position="20"/>
        <end position="536"/>
    </location>
</feature>
<name>B8CGA3_THAPS</name>
<evidence type="ECO:0000313" key="3">
    <source>
        <dbReference type="Proteomes" id="UP000001449"/>
    </source>
</evidence>
<evidence type="ECO:0000313" key="2">
    <source>
        <dbReference type="EMBL" id="EED87534.1"/>
    </source>
</evidence>
<organism evidence="2 3">
    <name type="scientific">Thalassiosira pseudonana</name>
    <name type="common">Marine diatom</name>
    <name type="synonym">Cyclotella nana</name>
    <dbReference type="NCBI Taxonomy" id="35128"/>
    <lineage>
        <taxon>Eukaryota</taxon>
        <taxon>Sar</taxon>
        <taxon>Stramenopiles</taxon>
        <taxon>Ochrophyta</taxon>
        <taxon>Bacillariophyta</taxon>
        <taxon>Coscinodiscophyceae</taxon>
        <taxon>Thalassiosirophycidae</taxon>
        <taxon>Thalassiosirales</taxon>
        <taxon>Thalassiosiraceae</taxon>
        <taxon>Thalassiosira</taxon>
    </lineage>
</organism>
<dbReference type="HOGENOM" id="CLU_508575_0_0_1"/>
<proteinExistence type="predicted"/>
<dbReference type="GeneID" id="7442650"/>
<dbReference type="InParanoid" id="B8CGA3"/>
<dbReference type="AlphaFoldDB" id="B8CGA3"/>
<dbReference type="Proteomes" id="UP000001449">
    <property type="component" value="Chromosome 23"/>
</dbReference>
<accession>B8CGA3</accession>
<feature type="signal peptide" evidence="1">
    <location>
        <begin position="1"/>
        <end position="19"/>
    </location>
</feature>
<keyword evidence="3" id="KW-1185">Reference proteome</keyword>
<gene>
    <name evidence="2" type="ORF">THAPSDRAFT_12040</name>
</gene>
<sequence length="536" mass="58145">MSKATTSLAIALLVHNANSQCTTSGTISTFSGKECNRALFEANLVDGCTVADLFDTTTVDADTQIADLCKYDAPVQFVEINGYYQLDKRYFNGGGPLIDSAEPFGVEAGRILRFDANSGGNTLIGWPEYAALVGYNAQELSTEENPELGDHGYPPNFDIVNSCDLNTVMCCFIDDVADTGFAAEDSTTDVCRHDLLNSPKANHIKDGWSVFPNAETSTHCVGFTWEDGADSDLFKGNALYDISLRNTANKGYIKSIPGAPLCGCIEQMPIVEKADCRTATGGDITFTFTHDAETGEVTASNVVDVTYADCAEADLAAHIKATHPTFADAIDLHLVGDGGCAADLTTYLNDEQFLVAGTHATKYKSITEADGWKFVAGEGIRFLPPKIDAEAADAEFRALINAGCKDDGDVDRPCLIRRFCDSCSSETHRDIYYKRLTPIPEFGEAEGQVYFLDLFLNNWNSQPANVLNTDFELYSTYEDAIAGTNGWKKCNYNDAGVGFPRDCGPEWNIGSQWNSYIRDGASANNHGFYVELASTA</sequence>
<dbReference type="EMBL" id="CM000654">
    <property type="protein sequence ID" value="EED87534.1"/>
    <property type="molecule type" value="Genomic_DNA"/>
</dbReference>
<evidence type="ECO:0000256" key="1">
    <source>
        <dbReference type="SAM" id="SignalP"/>
    </source>
</evidence>
<keyword evidence="1" id="KW-0732">Signal</keyword>
<reference evidence="2 3" key="2">
    <citation type="journal article" date="2008" name="Nature">
        <title>The Phaeodactylum genome reveals the evolutionary history of diatom genomes.</title>
        <authorList>
            <person name="Bowler C."/>
            <person name="Allen A.E."/>
            <person name="Badger J.H."/>
            <person name="Grimwood J."/>
            <person name="Jabbari K."/>
            <person name="Kuo A."/>
            <person name="Maheswari U."/>
            <person name="Martens C."/>
            <person name="Maumus F."/>
            <person name="Otillar R.P."/>
            <person name="Rayko E."/>
            <person name="Salamov A."/>
            <person name="Vandepoele K."/>
            <person name="Beszteri B."/>
            <person name="Gruber A."/>
            <person name="Heijde M."/>
            <person name="Katinka M."/>
            <person name="Mock T."/>
            <person name="Valentin K."/>
            <person name="Verret F."/>
            <person name="Berges J.A."/>
            <person name="Brownlee C."/>
            <person name="Cadoret J.P."/>
            <person name="Chiovitti A."/>
            <person name="Choi C.J."/>
            <person name="Coesel S."/>
            <person name="De Martino A."/>
            <person name="Detter J.C."/>
            <person name="Durkin C."/>
            <person name="Falciatore A."/>
            <person name="Fournet J."/>
            <person name="Haruta M."/>
            <person name="Huysman M.J."/>
            <person name="Jenkins B.D."/>
            <person name="Jiroutova K."/>
            <person name="Jorgensen R.E."/>
            <person name="Joubert Y."/>
            <person name="Kaplan A."/>
            <person name="Kroger N."/>
            <person name="Kroth P.G."/>
            <person name="La Roche J."/>
            <person name="Lindquist E."/>
            <person name="Lommer M."/>
            <person name="Martin-Jezequel V."/>
            <person name="Lopez P.J."/>
            <person name="Lucas S."/>
            <person name="Mangogna M."/>
            <person name="McGinnis K."/>
            <person name="Medlin L.K."/>
            <person name="Montsant A."/>
            <person name="Oudot-Le Secq M.P."/>
            <person name="Napoli C."/>
            <person name="Obornik M."/>
            <person name="Parker M.S."/>
            <person name="Petit J.L."/>
            <person name="Porcel B.M."/>
            <person name="Poulsen N."/>
            <person name="Robison M."/>
            <person name="Rychlewski L."/>
            <person name="Rynearson T.A."/>
            <person name="Schmutz J."/>
            <person name="Shapiro H."/>
            <person name="Siaut M."/>
            <person name="Stanley M."/>
            <person name="Sussman M.R."/>
            <person name="Taylor A.R."/>
            <person name="Vardi A."/>
            <person name="von Dassow P."/>
            <person name="Vyverman W."/>
            <person name="Willis A."/>
            <person name="Wyrwicz L.S."/>
            <person name="Rokhsar D.S."/>
            <person name="Weissenbach J."/>
            <person name="Armbrust E.V."/>
            <person name="Green B.R."/>
            <person name="Van de Peer Y."/>
            <person name="Grigoriev I.V."/>
        </authorList>
    </citation>
    <scope>NUCLEOTIDE SEQUENCE [LARGE SCALE GENOMIC DNA]</scope>
    <source>
        <strain evidence="2 3">CCMP1335</strain>
    </source>
</reference>
<dbReference type="eggNOG" id="ENOG502T6FF">
    <property type="taxonomic scope" value="Eukaryota"/>
</dbReference>
<dbReference type="RefSeq" id="XP_002295230.1">
    <property type="nucleotide sequence ID" value="XM_002295194.1"/>
</dbReference>
<dbReference type="PaxDb" id="35128-Thaps12040"/>
<protein>
    <submittedName>
        <fullName evidence="2">Uncharacterized protein</fullName>
    </submittedName>
</protein>
<reference evidence="2 3" key="1">
    <citation type="journal article" date="2004" name="Science">
        <title>The genome of the diatom Thalassiosira pseudonana: ecology, evolution, and metabolism.</title>
        <authorList>
            <person name="Armbrust E.V."/>
            <person name="Berges J.A."/>
            <person name="Bowler C."/>
            <person name="Green B.R."/>
            <person name="Martinez D."/>
            <person name="Putnam N.H."/>
            <person name="Zhou S."/>
            <person name="Allen A.E."/>
            <person name="Apt K.E."/>
            <person name="Bechner M."/>
            <person name="Brzezinski M.A."/>
            <person name="Chaal B.K."/>
            <person name="Chiovitti A."/>
            <person name="Davis A.K."/>
            <person name="Demarest M.S."/>
            <person name="Detter J.C."/>
            <person name="Glavina T."/>
            <person name="Goodstein D."/>
            <person name="Hadi M.Z."/>
            <person name="Hellsten U."/>
            <person name="Hildebrand M."/>
            <person name="Jenkins B.D."/>
            <person name="Jurka J."/>
            <person name="Kapitonov V.V."/>
            <person name="Kroger N."/>
            <person name="Lau W.W."/>
            <person name="Lane T.W."/>
            <person name="Larimer F.W."/>
            <person name="Lippmeier J.C."/>
            <person name="Lucas S."/>
            <person name="Medina M."/>
            <person name="Montsant A."/>
            <person name="Obornik M."/>
            <person name="Parker M.S."/>
            <person name="Palenik B."/>
            <person name="Pazour G.J."/>
            <person name="Richardson P.M."/>
            <person name="Rynearson T.A."/>
            <person name="Saito M.A."/>
            <person name="Schwartz D.C."/>
            <person name="Thamatrakoln K."/>
            <person name="Valentin K."/>
            <person name="Vardi A."/>
            <person name="Wilkerson F.P."/>
            <person name="Rokhsar D.S."/>
        </authorList>
    </citation>
    <scope>NUCLEOTIDE SEQUENCE [LARGE SCALE GENOMIC DNA]</scope>
    <source>
        <strain evidence="2 3">CCMP1335</strain>
    </source>
</reference>
<dbReference type="KEGG" id="tps:THAPSDRAFT_12040"/>